<reference evidence="6" key="1">
    <citation type="journal article" date="2020" name="Stud. Mycol.">
        <title>101 Dothideomycetes genomes: a test case for predicting lifestyles and emergence of pathogens.</title>
        <authorList>
            <person name="Haridas S."/>
            <person name="Albert R."/>
            <person name="Binder M."/>
            <person name="Bloem J."/>
            <person name="Labutti K."/>
            <person name="Salamov A."/>
            <person name="Andreopoulos B."/>
            <person name="Baker S."/>
            <person name="Barry K."/>
            <person name="Bills G."/>
            <person name="Bluhm B."/>
            <person name="Cannon C."/>
            <person name="Castanera R."/>
            <person name="Culley D."/>
            <person name="Daum C."/>
            <person name="Ezra D."/>
            <person name="Gonzalez J."/>
            <person name="Henrissat B."/>
            <person name="Kuo A."/>
            <person name="Liang C."/>
            <person name="Lipzen A."/>
            <person name="Lutzoni F."/>
            <person name="Magnuson J."/>
            <person name="Mondo S."/>
            <person name="Nolan M."/>
            <person name="Ohm R."/>
            <person name="Pangilinan J."/>
            <person name="Park H.-J."/>
            <person name="Ramirez L."/>
            <person name="Alfaro M."/>
            <person name="Sun H."/>
            <person name="Tritt A."/>
            <person name="Yoshinaga Y."/>
            <person name="Zwiers L.-H."/>
            <person name="Turgeon B."/>
            <person name="Goodwin S."/>
            <person name="Spatafora J."/>
            <person name="Crous P."/>
            <person name="Grigoriev I."/>
        </authorList>
    </citation>
    <scope>NUCLEOTIDE SEQUENCE</scope>
    <source>
        <strain evidence="6">CBS 480.64</strain>
    </source>
</reference>
<sequence length="65" mass="7492">FPCMFCEGKKAVVVELNKKDREGRARCVECRRFFASTSRFGNREHCDIYADWVDACHAGKAECDE</sequence>
<evidence type="ECO:0000313" key="6">
    <source>
        <dbReference type="EMBL" id="KAF2860723.1"/>
    </source>
</evidence>
<dbReference type="EMBL" id="MU005979">
    <property type="protein sequence ID" value="KAF2860724.1"/>
    <property type="molecule type" value="Genomic_DNA"/>
</dbReference>
<comment type="subcellular location">
    <subcellularLocation>
        <location evidence="1 5">Nucleus</location>
    </subcellularLocation>
</comment>
<dbReference type="Proteomes" id="UP000799421">
    <property type="component" value="Unassembled WGS sequence"/>
</dbReference>
<dbReference type="GO" id="GO:0008270">
    <property type="term" value="F:zinc ion binding"/>
    <property type="evidence" value="ECO:0007669"/>
    <property type="project" value="UniProtKB-KW"/>
</dbReference>
<dbReference type="EMBL" id="MU005979">
    <property type="protein sequence ID" value="KAF2860723.1"/>
    <property type="molecule type" value="Genomic_DNA"/>
</dbReference>
<keyword evidence="8" id="KW-1185">Reference proteome</keyword>
<dbReference type="OrthoDB" id="445983at2759"/>
<keyword evidence="4 5" id="KW-0539">Nucleus</keyword>
<keyword evidence="5" id="KW-0805">Transcription regulation</keyword>
<dbReference type="SUPFAM" id="SSF57783">
    <property type="entry name" value="Zinc beta-ribbon"/>
    <property type="match status" value="1"/>
</dbReference>
<accession>A0A6A7C016</accession>
<keyword evidence="5" id="KW-0479">Metal-binding</keyword>
<protein>
    <recommendedName>
        <fullName evidence="5">Transcription elongation factor 1 homolog</fullName>
    </recommendedName>
</protein>
<evidence type="ECO:0000313" key="8">
    <source>
        <dbReference type="Proteomes" id="UP000799421"/>
    </source>
</evidence>
<name>A0A6A7C016_9PEZI</name>
<evidence type="ECO:0000313" key="7">
    <source>
        <dbReference type="EMBL" id="KAF2860724.1"/>
    </source>
</evidence>
<comment type="function">
    <text evidence="5">Transcription elongation factor implicated in the maintenance of proper chromatin structure in actively transcribed regions.</text>
</comment>
<dbReference type="Gene3D" id="2.20.25.190">
    <property type="match status" value="1"/>
</dbReference>
<dbReference type="Pfam" id="PF05129">
    <property type="entry name" value="Zn_ribbon_Elf1"/>
    <property type="match status" value="1"/>
</dbReference>
<feature type="non-terminal residue" evidence="6">
    <location>
        <position position="65"/>
    </location>
</feature>
<evidence type="ECO:0000256" key="4">
    <source>
        <dbReference type="ARBA" id="ARBA00023242"/>
    </source>
</evidence>
<evidence type="ECO:0000256" key="3">
    <source>
        <dbReference type="ARBA" id="ARBA00022833"/>
    </source>
</evidence>
<evidence type="ECO:0000256" key="2">
    <source>
        <dbReference type="ARBA" id="ARBA00009730"/>
    </source>
</evidence>
<evidence type="ECO:0000256" key="5">
    <source>
        <dbReference type="RuleBase" id="RU364033"/>
    </source>
</evidence>
<dbReference type="GO" id="GO:0005634">
    <property type="term" value="C:nucleus"/>
    <property type="evidence" value="ECO:0007669"/>
    <property type="project" value="UniProtKB-SubCell"/>
</dbReference>
<evidence type="ECO:0000256" key="1">
    <source>
        <dbReference type="ARBA" id="ARBA00004123"/>
    </source>
</evidence>
<keyword evidence="5" id="KW-0804">Transcription</keyword>
<gene>
    <name evidence="6" type="ORF">K470DRAFT_192966</name>
    <name evidence="7" type="ORF">K470DRAFT_197040</name>
</gene>
<dbReference type="AlphaFoldDB" id="A0A6A7C016"/>
<dbReference type="InterPro" id="IPR007808">
    <property type="entry name" value="Elf1"/>
</dbReference>
<organism evidence="6 8">
    <name type="scientific">Piedraia hortae CBS 480.64</name>
    <dbReference type="NCBI Taxonomy" id="1314780"/>
    <lineage>
        <taxon>Eukaryota</taxon>
        <taxon>Fungi</taxon>
        <taxon>Dikarya</taxon>
        <taxon>Ascomycota</taxon>
        <taxon>Pezizomycotina</taxon>
        <taxon>Dothideomycetes</taxon>
        <taxon>Dothideomycetidae</taxon>
        <taxon>Capnodiales</taxon>
        <taxon>Piedraiaceae</taxon>
        <taxon>Piedraia</taxon>
    </lineage>
</organism>
<keyword evidence="5" id="KW-0863">Zinc-finger</keyword>
<feature type="non-terminal residue" evidence="6">
    <location>
        <position position="1"/>
    </location>
</feature>
<comment type="similarity">
    <text evidence="2 5">Belongs to the ELOF1 family.</text>
</comment>
<dbReference type="InterPro" id="IPR038567">
    <property type="entry name" value="T_Elf1_sf"/>
</dbReference>
<proteinExistence type="inferred from homology"/>
<keyword evidence="3 5" id="KW-0862">Zinc</keyword>